<gene>
    <name evidence="1" type="ORF">FHX42_004330</name>
</gene>
<evidence type="ECO:0000313" key="1">
    <source>
        <dbReference type="EMBL" id="MBA8826946.1"/>
    </source>
</evidence>
<accession>A0A839E2Z2</accession>
<keyword evidence="1" id="KW-0418">Kinase</keyword>
<dbReference type="PANTHER" id="PTHR21599">
    <property type="entry name" value="GLYCERATE KINASE"/>
    <property type="match status" value="1"/>
</dbReference>
<dbReference type="Pfam" id="PF02595">
    <property type="entry name" value="Gly_kinase"/>
    <property type="match status" value="1"/>
</dbReference>
<organism evidence="1 2">
    <name type="scientific">Halosaccharopolyspora lacisalsi</name>
    <dbReference type="NCBI Taxonomy" id="1000566"/>
    <lineage>
        <taxon>Bacteria</taxon>
        <taxon>Bacillati</taxon>
        <taxon>Actinomycetota</taxon>
        <taxon>Actinomycetes</taxon>
        <taxon>Pseudonocardiales</taxon>
        <taxon>Pseudonocardiaceae</taxon>
        <taxon>Halosaccharopolyspora</taxon>
    </lineage>
</organism>
<keyword evidence="2" id="KW-1185">Reference proteome</keyword>
<dbReference type="GO" id="GO:0031388">
    <property type="term" value="P:organic acid phosphorylation"/>
    <property type="evidence" value="ECO:0007669"/>
    <property type="project" value="InterPro"/>
</dbReference>
<dbReference type="Proteomes" id="UP000569329">
    <property type="component" value="Unassembled WGS sequence"/>
</dbReference>
<dbReference type="RefSeq" id="WP_182546159.1">
    <property type="nucleotide sequence ID" value="NZ_JACGWZ010000007.1"/>
</dbReference>
<dbReference type="EMBL" id="JACGWZ010000007">
    <property type="protein sequence ID" value="MBA8826946.1"/>
    <property type="molecule type" value="Genomic_DNA"/>
</dbReference>
<dbReference type="InterPro" id="IPR036129">
    <property type="entry name" value="Glycerate_kinase_sf"/>
</dbReference>
<dbReference type="PANTHER" id="PTHR21599:SF0">
    <property type="entry name" value="GLYCERATE KINASE"/>
    <property type="match status" value="1"/>
</dbReference>
<dbReference type="Gene3D" id="3.90.1510.10">
    <property type="entry name" value="Glycerate kinase, domain 2"/>
    <property type="match status" value="1"/>
</dbReference>
<dbReference type="InterPro" id="IPR004381">
    <property type="entry name" value="Glycerate_kinase"/>
</dbReference>
<sequence>MPDRILIAPDKFKGSLTAPEVAEAVAAGVLRRSPDARVCRTPVADGGDGTVRAALTGGYRQVPVRATGPLGDPVDTEIAVDGDTAVVELATASGLALLDADDLAPLAASSEGTGELIAAALDAGARRILLGVGGSASTDGGAGMLVA</sequence>
<dbReference type="InterPro" id="IPR018193">
    <property type="entry name" value="Glyc_kinase_flavodox-like_fold"/>
</dbReference>
<proteinExistence type="predicted"/>
<protein>
    <submittedName>
        <fullName evidence="1">Glycerate kinase</fullName>
    </submittedName>
</protein>
<feature type="non-terminal residue" evidence="1">
    <location>
        <position position="147"/>
    </location>
</feature>
<name>A0A839E2Z2_9PSEU</name>
<dbReference type="AlphaFoldDB" id="A0A839E2Z2"/>
<dbReference type="GO" id="GO:0008887">
    <property type="term" value="F:glycerate kinase activity"/>
    <property type="evidence" value="ECO:0007669"/>
    <property type="project" value="InterPro"/>
</dbReference>
<reference evidence="1 2" key="1">
    <citation type="submission" date="2020-07" db="EMBL/GenBank/DDBJ databases">
        <title>Sequencing the genomes of 1000 actinobacteria strains.</title>
        <authorList>
            <person name="Klenk H.-P."/>
        </authorList>
    </citation>
    <scope>NUCLEOTIDE SEQUENCE [LARGE SCALE GENOMIC DNA]</scope>
    <source>
        <strain evidence="1 2">DSM 45975</strain>
    </source>
</reference>
<evidence type="ECO:0000313" key="2">
    <source>
        <dbReference type="Proteomes" id="UP000569329"/>
    </source>
</evidence>
<keyword evidence="1" id="KW-0808">Transferase</keyword>
<dbReference type="SUPFAM" id="SSF110738">
    <property type="entry name" value="Glycerate kinase I"/>
    <property type="match status" value="1"/>
</dbReference>
<comment type="caution">
    <text evidence="1">The sequence shown here is derived from an EMBL/GenBank/DDBJ whole genome shotgun (WGS) entry which is preliminary data.</text>
</comment>